<dbReference type="Gene3D" id="3.20.20.80">
    <property type="entry name" value="Glycosidases"/>
    <property type="match status" value="2"/>
</dbReference>
<keyword evidence="2" id="KW-0378">Hydrolase</keyword>
<evidence type="ECO:0000313" key="4">
    <source>
        <dbReference type="EnsemblPlants" id="Pp3c17_18350V3.2"/>
    </source>
</evidence>
<dbReference type="EnsemblPlants" id="Pp3c17_18350V3.2">
    <property type="protein sequence ID" value="Pp3c17_18350V3.2"/>
    <property type="gene ID" value="Pp3c17_18350"/>
</dbReference>
<keyword evidence="2" id="KW-0326">Glycosidase</keyword>
<dbReference type="PANTHER" id="PTHR22762">
    <property type="entry name" value="ALPHA-GLUCOSIDASE"/>
    <property type="match status" value="1"/>
</dbReference>
<dbReference type="PANTHER" id="PTHR22762:SF133">
    <property type="entry name" value="P-TYPE DOMAIN-CONTAINING PROTEIN"/>
    <property type="match status" value="1"/>
</dbReference>
<dbReference type="InterPro" id="IPR000322">
    <property type="entry name" value="Glyco_hydro_31_TIM"/>
</dbReference>
<evidence type="ECO:0000259" key="3">
    <source>
        <dbReference type="Pfam" id="PF01055"/>
    </source>
</evidence>
<accession>A0A7I4BCI7</accession>
<dbReference type="EMBL" id="ABEU02000017">
    <property type="status" value="NOT_ANNOTATED_CDS"/>
    <property type="molecule type" value="Genomic_DNA"/>
</dbReference>
<evidence type="ECO:0000313" key="5">
    <source>
        <dbReference type="Proteomes" id="UP000006727"/>
    </source>
</evidence>
<dbReference type="CDD" id="cd14752">
    <property type="entry name" value="GH31_N"/>
    <property type="match status" value="1"/>
</dbReference>
<sequence>MRHFAAQIFVPLVKSRAEIQLQRKKNVMINLKVVIGGVLDFYFFAEPTPLEVIDQYTKLVDWLAPMPCWTFGTYQCRWGYDNIDDLKDVAQNYKKVRNFVEELHANGQQYVLILNPGVSVAYKDYITLERGLKEDVFLKNKFEDNFLAQVWPDLVYFPDFLQPKVDSWWTTEMRDFFSMVPFDGLWIDMNKASNFCSGNQCSFTPKSLAVFANKSNISNNECVLQCVERRKIGDKSILMTVKHWNDVLEYNAHILYGLSESVVTQRVLTTVTHKRPFVLSRSTFVGSGAHTAHWTGNNKVKRTSFTLIVAFDKSSHATAFGKLFVDNCQDHEMEVRDGSSTFVQYFAKRSSHAGSLIERVISGDYALAQGLVLQNIKLLGVSKITHIIRLSFYLYSLSFN</sequence>
<organism evidence="4 5">
    <name type="scientific">Physcomitrium patens</name>
    <name type="common">Spreading-leaved earth moss</name>
    <name type="synonym">Physcomitrella patens</name>
    <dbReference type="NCBI Taxonomy" id="3218"/>
    <lineage>
        <taxon>Eukaryota</taxon>
        <taxon>Viridiplantae</taxon>
        <taxon>Streptophyta</taxon>
        <taxon>Embryophyta</taxon>
        <taxon>Bryophyta</taxon>
        <taxon>Bryophytina</taxon>
        <taxon>Bryopsida</taxon>
        <taxon>Funariidae</taxon>
        <taxon>Funariales</taxon>
        <taxon>Funariaceae</taxon>
        <taxon>Physcomitrium</taxon>
    </lineage>
</organism>
<dbReference type="InterPro" id="IPR017853">
    <property type="entry name" value="GH"/>
</dbReference>
<dbReference type="GO" id="GO:0005975">
    <property type="term" value="P:carbohydrate metabolic process"/>
    <property type="evidence" value="ECO:0007669"/>
    <property type="project" value="InterPro"/>
</dbReference>
<evidence type="ECO:0000256" key="2">
    <source>
        <dbReference type="RuleBase" id="RU361185"/>
    </source>
</evidence>
<dbReference type="InParanoid" id="A0A7I4BCI7"/>
<evidence type="ECO:0000256" key="1">
    <source>
        <dbReference type="ARBA" id="ARBA00007806"/>
    </source>
</evidence>
<feature type="domain" description="Glycoside hydrolase family 31 TIM barrel" evidence="3">
    <location>
        <begin position="92"/>
        <end position="301"/>
    </location>
</feature>
<reference evidence="4 5" key="1">
    <citation type="journal article" date="2008" name="Science">
        <title>The Physcomitrella genome reveals evolutionary insights into the conquest of land by plants.</title>
        <authorList>
            <person name="Rensing S."/>
            <person name="Lang D."/>
            <person name="Zimmer A."/>
            <person name="Terry A."/>
            <person name="Salamov A."/>
            <person name="Shapiro H."/>
            <person name="Nishiyama T."/>
            <person name="Perroud P.-F."/>
            <person name="Lindquist E."/>
            <person name="Kamisugi Y."/>
            <person name="Tanahashi T."/>
            <person name="Sakakibara K."/>
            <person name="Fujita T."/>
            <person name="Oishi K."/>
            <person name="Shin-I T."/>
            <person name="Kuroki Y."/>
            <person name="Toyoda A."/>
            <person name="Suzuki Y."/>
            <person name="Hashimoto A."/>
            <person name="Yamaguchi K."/>
            <person name="Sugano A."/>
            <person name="Kohara Y."/>
            <person name="Fujiyama A."/>
            <person name="Anterola A."/>
            <person name="Aoki S."/>
            <person name="Ashton N."/>
            <person name="Barbazuk W.B."/>
            <person name="Barker E."/>
            <person name="Bennetzen J."/>
            <person name="Bezanilla M."/>
            <person name="Blankenship R."/>
            <person name="Cho S.H."/>
            <person name="Dutcher S."/>
            <person name="Estelle M."/>
            <person name="Fawcett J.A."/>
            <person name="Gundlach H."/>
            <person name="Hanada K."/>
            <person name="Heyl A."/>
            <person name="Hicks K.A."/>
            <person name="Hugh J."/>
            <person name="Lohr M."/>
            <person name="Mayer K."/>
            <person name="Melkozernov A."/>
            <person name="Murata T."/>
            <person name="Nelson D."/>
            <person name="Pils B."/>
            <person name="Prigge M."/>
            <person name="Reiss B."/>
            <person name="Renner T."/>
            <person name="Rombauts S."/>
            <person name="Rushton P."/>
            <person name="Sanderfoot A."/>
            <person name="Schween G."/>
            <person name="Shiu S.-H."/>
            <person name="Stueber K."/>
            <person name="Theodoulou F.L."/>
            <person name="Tu H."/>
            <person name="Van de Peer Y."/>
            <person name="Verrier P.J."/>
            <person name="Waters E."/>
            <person name="Wood A."/>
            <person name="Yang L."/>
            <person name="Cove D."/>
            <person name="Cuming A."/>
            <person name="Hasebe M."/>
            <person name="Lucas S."/>
            <person name="Mishler D.B."/>
            <person name="Reski R."/>
            <person name="Grigoriev I."/>
            <person name="Quatrano R.S."/>
            <person name="Boore J.L."/>
        </authorList>
    </citation>
    <scope>NUCLEOTIDE SEQUENCE [LARGE SCALE GENOMIC DNA]</scope>
    <source>
        <strain evidence="4 5">cv. Gransden 2004</strain>
    </source>
</reference>
<dbReference type="Pfam" id="PF01055">
    <property type="entry name" value="Glyco_hydro_31_2nd"/>
    <property type="match status" value="1"/>
</dbReference>
<proteinExistence type="inferred from homology"/>
<keyword evidence="5" id="KW-1185">Reference proteome</keyword>
<dbReference type="SUPFAM" id="SSF51445">
    <property type="entry name" value="(Trans)glycosidases"/>
    <property type="match status" value="1"/>
</dbReference>
<dbReference type="Gene3D" id="2.60.40.1760">
    <property type="entry name" value="glycosyl hydrolase (family 31)"/>
    <property type="match status" value="1"/>
</dbReference>
<reference evidence="4 5" key="2">
    <citation type="journal article" date="2018" name="Plant J.">
        <title>The Physcomitrella patens chromosome-scale assembly reveals moss genome structure and evolution.</title>
        <authorList>
            <person name="Lang D."/>
            <person name="Ullrich K.K."/>
            <person name="Murat F."/>
            <person name="Fuchs J."/>
            <person name="Jenkins J."/>
            <person name="Haas F.B."/>
            <person name="Piednoel M."/>
            <person name="Gundlach H."/>
            <person name="Van Bel M."/>
            <person name="Meyberg R."/>
            <person name="Vives C."/>
            <person name="Morata J."/>
            <person name="Symeonidi A."/>
            <person name="Hiss M."/>
            <person name="Muchero W."/>
            <person name="Kamisugi Y."/>
            <person name="Saleh O."/>
            <person name="Blanc G."/>
            <person name="Decker E.L."/>
            <person name="van Gessel N."/>
            <person name="Grimwood J."/>
            <person name="Hayes R.D."/>
            <person name="Graham S.W."/>
            <person name="Gunter L.E."/>
            <person name="McDaniel S.F."/>
            <person name="Hoernstein S.N.W."/>
            <person name="Larsson A."/>
            <person name="Li F.W."/>
            <person name="Perroud P.F."/>
            <person name="Phillips J."/>
            <person name="Ranjan P."/>
            <person name="Rokshar D.S."/>
            <person name="Rothfels C.J."/>
            <person name="Schneider L."/>
            <person name="Shu S."/>
            <person name="Stevenson D.W."/>
            <person name="Thummler F."/>
            <person name="Tillich M."/>
            <person name="Villarreal Aguilar J.C."/>
            <person name="Widiez T."/>
            <person name="Wong G.K."/>
            <person name="Wymore A."/>
            <person name="Zhang Y."/>
            <person name="Zimmer A.D."/>
            <person name="Quatrano R.S."/>
            <person name="Mayer K.F.X."/>
            <person name="Goodstein D."/>
            <person name="Casacuberta J.M."/>
            <person name="Vandepoele K."/>
            <person name="Reski R."/>
            <person name="Cuming A.C."/>
            <person name="Tuskan G.A."/>
            <person name="Maumus F."/>
            <person name="Salse J."/>
            <person name="Schmutz J."/>
            <person name="Rensing S.A."/>
        </authorList>
    </citation>
    <scope>NUCLEOTIDE SEQUENCE [LARGE SCALE GENOMIC DNA]</scope>
    <source>
        <strain evidence="4 5">cv. Gransden 2004</strain>
    </source>
</reference>
<dbReference type="Gramene" id="Pp3c17_18350V3.2">
    <property type="protein sequence ID" value="Pp3c17_18350V3.2"/>
    <property type="gene ID" value="Pp3c17_18350"/>
</dbReference>
<dbReference type="GO" id="GO:0004553">
    <property type="term" value="F:hydrolase activity, hydrolyzing O-glycosyl compounds"/>
    <property type="evidence" value="ECO:0000318"/>
    <property type="project" value="GO_Central"/>
</dbReference>
<dbReference type="AlphaFoldDB" id="A0A7I4BCI7"/>
<name>A0A7I4BCI7_PHYPA</name>
<protein>
    <recommendedName>
        <fullName evidence="3">Glycoside hydrolase family 31 TIM barrel domain-containing protein</fullName>
    </recommendedName>
</protein>
<reference evidence="4" key="3">
    <citation type="submission" date="2020-12" db="UniProtKB">
        <authorList>
            <consortium name="EnsemblPlants"/>
        </authorList>
    </citation>
    <scope>IDENTIFICATION</scope>
</reference>
<comment type="similarity">
    <text evidence="1 2">Belongs to the glycosyl hydrolase 31 family.</text>
</comment>
<dbReference type="OMA" id="CCLECEN"/>
<dbReference type="Proteomes" id="UP000006727">
    <property type="component" value="Chromosome 17"/>
</dbReference>